<accession>A0A6B3N5Q0</accession>
<dbReference type="InterPro" id="IPR050066">
    <property type="entry name" value="UvrABC_protein_C"/>
</dbReference>
<proteinExistence type="predicted"/>
<dbReference type="GO" id="GO:0009380">
    <property type="term" value="C:excinuclease repair complex"/>
    <property type="evidence" value="ECO:0007669"/>
    <property type="project" value="TreeGrafter"/>
</dbReference>
<dbReference type="PANTHER" id="PTHR30562">
    <property type="entry name" value="UVRC/OXIDOREDUCTASE"/>
    <property type="match status" value="1"/>
</dbReference>
<dbReference type="InterPro" id="IPR000305">
    <property type="entry name" value="GIY-YIG_endonuc"/>
</dbReference>
<dbReference type="PANTHER" id="PTHR30562:SF1">
    <property type="entry name" value="UVRABC SYSTEM PROTEIN C"/>
    <property type="match status" value="1"/>
</dbReference>
<protein>
    <submittedName>
        <fullName evidence="2">GIY-YIG nuclease family protein</fullName>
    </submittedName>
</protein>
<dbReference type="PROSITE" id="PS50164">
    <property type="entry name" value="GIY_YIG"/>
    <property type="match status" value="1"/>
</dbReference>
<name>A0A6B3N5Q0_9CYAN</name>
<dbReference type="SUPFAM" id="SSF82771">
    <property type="entry name" value="GIY-YIG endonuclease"/>
    <property type="match status" value="1"/>
</dbReference>
<organism evidence="2">
    <name type="scientific">Symploca sp. SIO1C4</name>
    <dbReference type="NCBI Taxonomy" id="2607765"/>
    <lineage>
        <taxon>Bacteria</taxon>
        <taxon>Bacillati</taxon>
        <taxon>Cyanobacteriota</taxon>
        <taxon>Cyanophyceae</taxon>
        <taxon>Coleofasciculales</taxon>
        <taxon>Coleofasciculaceae</taxon>
        <taxon>Symploca</taxon>
    </lineage>
</organism>
<evidence type="ECO:0000313" key="2">
    <source>
        <dbReference type="EMBL" id="NER28469.1"/>
    </source>
</evidence>
<comment type="caution">
    <text evidence="2">The sequence shown here is derived from an EMBL/GenBank/DDBJ whole genome shotgun (WGS) entry which is preliminary data.</text>
</comment>
<gene>
    <name evidence="2" type="ORF">F6J89_12745</name>
</gene>
<dbReference type="AlphaFoldDB" id="A0A6B3N5Q0"/>
<evidence type="ECO:0000259" key="1">
    <source>
        <dbReference type="PROSITE" id="PS50164"/>
    </source>
</evidence>
<dbReference type="SMART" id="SM00465">
    <property type="entry name" value="GIYc"/>
    <property type="match status" value="1"/>
</dbReference>
<feature type="domain" description="GIY-YIG" evidence="1">
    <location>
        <begin position="21"/>
        <end position="96"/>
    </location>
</feature>
<dbReference type="InterPro" id="IPR035901">
    <property type="entry name" value="GIY-YIG_endonuc_sf"/>
</dbReference>
<dbReference type="GO" id="GO:0006974">
    <property type="term" value="P:DNA damage response"/>
    <property type="evidence" value="ECO:0007669"/>
    <property type="project" value="TreeGrafter"/>
</dbReference>
<dbReference type="CDD" id="cd00719">
    <property type="entry name" value="GIY-YIG_SF"/>
    <property type="match status" value="1"/>
</dbReference>
<dbReference type="Pfam" id="PF01541">
    <property type="entry name" value="GIY-YIG"/>
    <property type="match status" value="1"/>
</dbReference>
<dbReference type="EMBL" id="JAAHFQ010000217">
    <property type="protein sequence ID" value="NER28469.1"/>
    <property type="molecule type" value="Genomic_DNA"/>
</dbReference>
<reference evidence="2" key="1">
    <citation type="submission" date="2019-11" db="EMBL/GenBank/DDBJ databases">
        <title>Genomic insights into an expanded diversity of filamentous marine cyanobacteria reveals the extraordinary biosynthetic potential of Moorea and Okeania.</title>
        <authorList>
            <person name="Ferreira Leao T."/>
            <person name="Wang M."/>
            <person name="Moss N."/>
            <person name="Da Silva R."/>
            <person name="Sanders J."/>
            <person name="Nurk S."/>
            <person name="Gurevich A."/>
            <person name="Humphrey G."/>
            <person name="Reher R."/>
            <person name="Zhu Q."/>
            <person name="Belda-Ferre P."/>
            <person name="Glukhov E."/>
            <person name="Rex R."/>
            <person name="Dorrestein P.C."/>
            <person name="Knight R."/>
            <person name="Pevzner P."/>
            <person name="Gerwick W.H."/>
            <person name="Gerwick L."/>
        </authorList>
    </citation>
    <scope>NUCLEOTIDE SEQUENCE</scope>
    <source>
        <strain evidence="2">SIO1C4</strain>
    </source>
</reference>
<dbReference type="Gene3D" id="3.40.1440.10">
    <property type="entry name" value="GIY-YIG endonuclease"/>
    <property type="match status" value="1"/>
</dbReference>
<sequence>MISFPEFEGKFSLRQRHKLPSSPGIYFVLDNNSQLLYVGRAKNLRERWSGKSHHRYKQLARKGLDKITLGYIKVSIEELERSEKEYIRQFNPALNESKVKQFIPKKSPRFSELQRLLKLASKPLFPSIQWKIRNGETLPREPWDLFRGFVAGAYQEQQKLQVVVVCKQNMGNLLEKSCIHRIKRHFYIQEKPPKLYCFPPIFLFDARQAIFLFVEFFTCGEQLFEQMYPHLLDRQVVGVTIKKLVNPACLKSGIQNLPTQEDKLVQDYLLNICDNLQLLPDDFTLDDKLMW</sequence>